<dbReference type="AlphaFoldDB" id="A0A0B7A6H8"/>
<accession>A0A0B7A6H8</accession>
<name>A0A0B7A6H8_9EUPU</name>
<dbReference type="PANTHER" id="PTHR12618:SF20">
    <property type="entry name" value="PHD AND RING FINGER DOMAIN-CONTAINING PROTEIN 1"/>
    <property type="match status" value="1"/>
</dbReference>
<dbReference type="Gene3D" id="3.30.40.10">
    <property type="entry name" value="Zinc/RING finger domain, C3HC4 (zinc finger)"/>
    <property type="match status" value="2"/>
</dbReference>
<dbReference type="InterPro" id="IPR001841">
    <property type="entry name" value="Znf_RING"/>
</dbReference>
<dbReference type="SUPFAM" id="SSF57850">
    <property type="entry name" value="RING/U-box"/>
    <property type="match status" value="1"/>
</dbReference>
<evidence type="ECO:0000256" key="3">
    <source>
        <dbReference type="ARBA" id="ARBA00022833"/>
    </source>
</evidence>
<dbReference type="EMBL" id="HACG01029694">
    <property type="protein sequence ID" value="CEK76559.1"/>
    <property type="molecule type" value="Transcribed_RNA"/>
</dbReference>
<keyword evidence="1" id="KW-0479">Metal-binding</keyword>
<dbReference type="InterPro" id="IPR011011">
    <property type="entry name" value="Znf_FYVE_PHD"/>
</dbReference>
<dbReference type="InterPro" id="IPR047157">
    <property type="entry name" value="PHRF1/Atg35"/>
</dbReference>
<sequence>MRTVSNMSTDEVLKDNDNTQTEEDMNGDDKDLDDLKDDDEESSDEDDEEGESEDDDDEETDDEDADNDGIDNAEVDGEGVSEEDETDEEDDDDSDDGEEDEEIDEQEEELEAGDISSGDENCDRCPICLNRLGKQDIGTPESCDHCFCLECIQEWAKNVNTCPVDRQVFRIILARHPGEEKIFKQFPVEDHQQENEEEEEEDPTYCEVCGQSDREDRLLLCDRCDLGYHCDCLD</sequence>
<feature type="compositionally biased region" description="Acidic residues" evidence="5">
    <location>
        <begin position="20"/>
        <end position="112"/>
    </location>
</feature>
<organism evidence="7">
    <name type="scientific">Arion vulgaris</name>
    <dbReference type="NCBI Taxonomy" id="1028688"/>
    <lineage>
        <taxon>Eukaryota</taxon>
        <taxon>Metazoa</taxon>
        <taxon>Spiralia</taxon>
        <taxon>Lophotrochozoa</taxon>
        <taxon>Mollusca</taxon>
        <taxon>Gastropoda</taxon>
        <taxon>Heterobranchia</taxon>
        <taxon>Euthyneura</taxon>
        <taxon>Panpulmonata</taxon>
        <taxon>Eupulmonata</taxon>
        <taxon>Stylommatophora</taxon>
        <taxon>Helicina</taxon>
        <taxon>Arionoidea</taxon>
        <taxon>Arionidae</taxon>
        <taxon>Arion</taxon>
    </lineage>
</organism>
<feature type="non-terminal residue" evidence="7">
    <location>
        <position position="234"/>
    </location>
</feature>
<evidence type="ECO:0000256" key="2">
    <source>
        <dbReference type="ARBA" id="ARBA00022771"/>
    </source>
</evidence>
<dbReference type="SMART" id="SM00184">
    <property type="entry name" value="RING"/>
    <property type="match status" value="1"/>
</dbReference>
<evidence type="ECO:0000259" key="6">
    <source>
        <dbReference type="PROSITE" id="PS50089"/>
    </source>
</evidence>
<feature type="region of interest" description="Disordered" evidence="5">
    <location>
        <begin position="1"/>
        <end position="117"/>
    </location>
</feature>
<dbReference type="Pfam" id="PF13639">
    <property type="entry name" value="zf-RING_2"/>
    <property type="match status" value="1"/>
</dbReference>
<reference evidence="7" key="1">
    <citation type="submission" date="2014-12" db="EMBL/GenBank/DDBJ databases">
        <title>Insight into the proteome of Arion vulgaris.</title>
        <authorList>
            <person name="Aradska J."/>
            <person name="Bulat T."/>
            <person name="Smidak R."/>
            <person name="Sarate P."/>
            <person name="Gangsoo J."/>
            <person name="Sialana F."/>
            <person name="Bilban M."/>
            <person name="Lubec G."/>
        </authorList>
    </citation>
    <scope>NUCLEOTIDE SEQUENCE</scope>
    <source>
        <tissue evidence="7">Skin</tissue>
    </source>
</reference>
<dbReference type="SUPFAM" id="SSF57903">
    <property type="entry name" value="FYVE/PHD zinc finger"/>
    <property type="match status" value="1"/>
</dbReference>
<evidence type="ECO:0000256" key="5">
    <source>
        <dbReference type="SAM" id="MobiDB-lite"/>
    </source>
</evidence>
<gene>
    <name evidence="7" type="primary">ORF100510</name>
</gene>
<proteinExistence type="predicted"/>
<dbReference type="InterPro" id="IPR017907">
    <property type="entry name" value="Znf_RING_CS"/>
</dbReference>
<protein>
    <recommendedName>
        <fullName evidence="6">RING-type domain-containing protein</fullName>
    </recommendedName>
</protein>
<dbReference type="PANTHER" id="PTHR12618">
    <property type="entry name" value="PHD AND RING FINGER DOMAIN-CONTAINING PROTEIN 1"/>
    <property type="match status" value="1"/>
</dbReference>
<keyword evidence="2 4" id="KW-0863">Zinc-finger</keyword>
<evidence type="ECO:0000313" key="7">
    <source>
        <dbReference type="EMBL" id="CEK76559.1"/>
    </source>
</evidence>
<feature type="domain" description="RING-type" evidence="6">
    <location>
        <begin position="125"/>
        <end position="166"/>
    </location>
</feature>
<dbReference type="GO" id="GO:0008270">
    <property type="term" value="F:zinc ion binding"/>
    <property type="evidence" value="ECO:0007669"/>
    <property type="project" value="UniProtKB-KW"/>
</dbReference>
<evidence type="ECO:0000256" key="1">
    <source>
        <dbReference type="ARBA" id="ARBA00022723"/>
    </source>
</evidence>
<dbReference type="InterPro" id="IPR013083">
    <property type="entry name" value="Znf_RING/FYVE/PHD"/>
</dbReference>
<dbReference type="PROSITE" id="PS50089">
    <property type="entry name" value="ZF_RING_2"/>
    <property type="match status" value="1"/>
</dbReference>
<dbReference type="PROSITE" id="PS00518">
    <property type="entry name" value="ZF_RING_1"/>
    <property type="match status" value="1"/>
</dbReference>
<keyword evidence="3" id="KW-0862">Zinc</keyword>
<evidence type="ECO:0000256" key="4">
    <source>
        <dbReference type="PROSITE-ProRule" id="PRU00175"/>
    </source>
</evidence>